<evidence type="ECO:0000256" key="1">
    <source>
        <dbReference type="SAM" id="MobiDB-lite"/>
    </source>
</evidence>
<name>A0A8T1K385_9STRA</name>
<proteinExistence type="predicted"/>
<sequence>MRPALANADHNRVECLAGAAQICQEPTFIAQGVPQGCLPSCRPEGVATQGWFGVETTIADADNNHDSGGRGTDNDLLGSS</sequence>
<gene>
    <name evidence="2" type="ORF">PC113_g18993</name>
    <name evidence="3" type="ORF">PC117_g20535</name>
</gene>
<protein>
    <submittedName>
        <fullName evidence="3">Uncharacterized protein</fullName>
    </submittedName>
</protein>
<dbReference type="Proteomes" id="UP000735874">
    <property type="component" value="Unassembled WGS sequence"/>
</dbReference>
<organism evidence="3 4">
    <name type="scientific">Phytophthora cactorum</name>
    <dbReference type="NCBI Taxonomy" id="29920"/>
    <lineage>
        <taxon>Eukaryota</taxon>
        <taxon>Sar</taxon>
        <taxon>Stramenopiles</taxon>
        <taxon>Oomycota</taxon>
        <taxon>Peronosporomycetes</taxon>
        <taxon>Peronosporales</taxon>
        <taxon>Peronosporaceae</taxon>
        <taxon>Phytophthora</taxon>
    </lineage>
</organism>
<dbReference type="EMBL" id="RCMG01000936">
    <property type="protein sequence ID" value="KAG2841626.1"/>
    <property type="molecule type" value="Genomic_DNA"/>
</dbReference>
<evidence type="ECO:0000313" key="3">
    <source>
        <dbReference type="EMBL" id="KAG2906388.1"/>
    </source>
</evidence>
<dbReference type="Proteomes" id="UP000736787">
    <property type="component" value="Unassembled WGS sequence"/>
</dbReference>
<accession>A0A8T1K385</accession>
<evidence type="ECO:0000313" key="4">
    <source>
        <dbReference type="Proteomes" id="UP000736787"/>
    </source>
</evidence>
<evidence type="ECO:0000313" key="2">
    <source>
        <dbReference type="EMBL" id="KAG2841626.1"/>
    </source>
</evidence>
<dbReference type="EMBL" id="RCMK01000963">
    <property type="protein sequence ID" value="KAG2906388.1"/>
    <property type="molecule type" value="Genomic_DNA"/>
</dbReference>
<comment type="caution">
    <text evidence="3">The sequence shown here is derived from an EMBL/GenBank/DDBJ whole genome shotgun (WGS) entry which is preliminary data.</text>
</comment>
<reference evidence="3" key="1">
    <citation type="submission" date="2018-10" db="EMBL/GenBank/DDBJ databases">
        <title>Effector identification in a new, highly contiguous assembly of the strawberry crown rot pathogen Phytophthora cactorum.</title>
        <authorList>
            <person name="Armitage A.D."/>
            <person name="Nellist C.F."/>
            <person name="Bates H."/>
            <person name="Vickerstaff R.J."/>
            <person name="Harrison R.J."/>
        </authorList>
    </citation>
    <scope>NUCLEOTIDE SEQUENCE</scope>
    <source>
        <strain evidence="2">15-7</strain>
        <strain evidence="3">4040</strain>
    </source>
</reference>
<dbReference type="AlphaFoldDB" id="A0A8T1K385"/>
<feature type="region of interest" description="Disordered" evidence="1">
    <location>
        <begin position="59"/>
        <end position="80"/>
    </location>
</feature>